<dbReference type="AlphaFoldDB" id="A0A225DR49"/>
<dbReference type="RefSeq" id="WP_088254668.1">
    <property type="nucleotide sequence ID" value="NZ_NIDE01000004.1"/>
</dbReference>
<accession>A0A225DR49</accession>
<protein>
    <submittedName>
        <fullName evidence="1">Copper binding protein, plastocyanin/azurin family</fullName>
    </submittedName>
</protein>
<dbReference type="OrthoDB" id="276873at2"/>
<sequence length="281" mass="30893">MPFVLTVVAGCGPSGGSAPNSTPQPPTPLATKYNPATAGTIQGQVRWQGVIPKTAPDLAPVPTTTSFEWQEKSNPYEPRVDGETHGLADAVVYLAGVDPAASKPWDWPDVRIELRDFRIDVRQGHGDARRVGVVRRGAEVEIVSEDSAYHMLRARGAAFFTLPFPEPNKPLTRRLDNAGLVELTSGAGYFWTAADLFVSEHPYYAITDATGRYTLAGVPPGTYDLVCWVRDWNVTGKDRDPETGLVFRQHYAAPYEQRVRVTVPDGETNFTINATRFHSPR</sequence>
<evidence type="ECO:0000313" key="2">
    <source>
        <dbReference type="Proteomes" id="UP000214646"/>
    </source>
</evidence>
<name>A0A225DR49_9BACT</name>
<organism evidence="1 2">
    <name type="scientific">Fimbriiglobus ruber</name>
    <dbReference type="NCBI Taxonomy" id="1908690"/>
    <lineage>
        <taxon>Bacteria</taxon>
        <taxon>Pseudomonadati</taxon>
        <taxon>Planctomycetota</taxon>
        <taxon>Planctomycetia</taxon>
        <taxon>Gemmatales</taxon>
        <taxon>Gemmataceae</taxon>
        <taxon>Fimbriiglobus</taxon>
    </lineage>
</organism>
<dbReference type="Gene3D" id="2.60.40.1120">
    <property type="entry name" value="Carboxypeptidase-like, regulatory domain"/>
    <property type="match status" value="1"/>
</dbReference>
<reference evidence="2" key="1">
    <citation type="submission" date="2017-06" db="EMBL/GenBank/DDBJ databases">
        <title>Genome analysis of Fimbriiglobus ruber SP5, the first member of the order Planctomycetales with confirmed chitinolytic capability.</title>
        <authorList>
            <person name="Ravin N.V."/>
            <person name="Rakitin A.L."/>
            <person name="Ivanova A.A."/>
            <person name="Beletsky A.V."/>
            <person name="Kulichevskaya I.S."/>
            <person name="Mardanov A.V."/>
            <person name="Dedysh S.N."/>
        </authorList>
    </citation>
    <scope>NUCLEOTIDE SEQUENCE [LARGE SCALE GENOMIC DNA]</scope>
    <source>
        <strain evidence="2">SP5</strain>
    </source>
</reference>
<dbReference type="SUPFAM" id="SSF49452">
    <property type="entry name" value="Starch-binding domain-like"/>
    <property type="match status" value="1"/>
</dbReference>
<dbReference type="EMBL" id="NIDE01000004">
    <property type="protein sequence ID" value="OWK43872.1"/>
    <property type="molecule type" value="Genomic_DNA"/>
</dbReference>
<dbReference type="InterPro" id="IPR013784">
    <property type="entry name" value="Carb-bd-like_fold"/>
</dbReference>
<proteinExistence type="predicted"/>
<comment type="caution">
    <text evidence="1">The sequence shown here is derived from an EMBL/GenBank/DDBJ whole genome shotgun (WGS) entry which is preliminary data.</text>
</comment>
<keyword evidence="2" id="KW-1185">Reference proteome</keyword>
<evidence type="ECO:0000313" key="1">
    <source>
        <dbReference type="EMBL" id="OWK43872.1"/>
    </source>
</evidence>
<dbReference type="Proteomes" id="UP000214646">
    <property type="component" value="Unassembled WGS sequence"/>
</dbReference>
<dbReference type="GO" id="GO:0030246">
    <property type="term" value="F:carbohydrate binding"/>
    <property type="evidence" value="ECO:0007669"/>
    <property type="project" value="InterPro"/>
</dbReference>
<gene>
    <name evidence="1" type="ORF">FRUB_03471</name>
</gene>